<reference evidence="2" key="1">
    <citation type="journal article" date="2015" name="Genom Data">
        <title>Genome sequences of six Phytophthora species associated with forests in New Zealand.</title>
        <authorList>
            <person name="Studholme D.J."/>
            <person name="McDougal R.L."/>
            <person name="Sambles C."/>
            <person name="Hansen E."/>
            <person name="Hardy G."/>
            <person name="Grant M."/>
            <person name="Ganley R.J."/>
            <person name="Williams N.M."/>
        </authorList>
    </citation>
    <scope>NUCLEOTIDE SEQUENCE</scope>
    <source>
        <strain evidence="2">NZFS 2646</strain>
        <strain evidence="3">NZFS 3630</strain>
    </source>
</reference>
<feature type="region of interest" description="Disordered" evidence="1">
    <location>
        <begin position="174"/>
        <end position="212"/>
    </location>
</feature>
<name>A0A8T0M4K9_9STRA</name>
<dbReference type="Proteomes" id="UP000792063">
    <property type="component" value="Unassembled WGS sequence"/>
</dbReference>
<dbReference type="Proteomes" id="UP000785171">
    <property type="component" value="Unassembled WGS sequence"/>
</dbReference>
<evidence type="ECO:0000313" key="3">
    <source>
        <dbReference type="EMBL" id="KAG2530207.1"/>
    </source>
</evidence>
<organism evidence="2 4">
    <name type="scientific">Phytophthora kernoviae</name>
    <dbReference type="NCBI Taxonomy" id="325452"/>
    <lineage>
        <taxon>Eukaryota</taxon>
        <taxon>Sar</taxon>
        <taxon>Stramenopiles</taxon>
        <taxon>Oomycota</taxon>
        <taxon>Peronosporomycetes</taxon>
        <taxon>Peronosporales</taxon>
        <taxon>Peronosporaceae</taxon>
        <taxon>Phytophthora</taxon>
    </lineage>
</organism>
<comment type="caution">
    <text evidence="2">The sequence shown here is derived from an EMBL/GenBank/DDBJ whole genome shotgun (WGS) entry which is preliminary data.</text>
</comment>
<dbReference type="EMBL" id="JPWV03000034">
    <property type="protein sequence ID" value="KAG2528910.1"/>
    <property type="molecule type" value="Genomic_DNA"/>
</dbReference>
<dbReference type="AlphaFoldDB" id="A0A8T0M4K9"/>
<reference evidence="2" key="2">
    <citation type="submission" date="2020-06" db="EMBL/GenBank/DDBJ databases">
        <authorList>
            <person name="Studholme D.J."/>
        </authorList>
    </citation>
    <scope>NUCLEOTIDE SEQUENCE</scope>
    <source>
        <strain evidence="2">NZFS 2646</strain>
        <strain evidence="3">NZFS 3630</strain>
    </source>
</reference>
<protein>
    <recommendedName>
        <fullName evidence="5">PH domain-containing protein</fullName>
    </recommendedName>
</protein>
<accession>A0A8T0M4K9</accession>
<evidence type="ECO:0000313" key="4">
    <source>
        <dbReference type="Proteomes" id="UP000785171"/>
    </source>
</evidence>
<dbReference type="EMBL" id="JPWU03000034">
    <property type="protein sequence ID" value="KAG2530207.1"/>
    <property type="molecule type" value="Genomic_DNA"/>
</dbReference>
<gene>
    <name evidence="2" type="ORF">JM16_000988</name>
    <name evidence="3" type="ORF">JM18_001069</name>
</gene>
<evidence type="ECO:0008006" key="5">
    <source>
        <dbReference type="Google" id="ProtNLM"/>
    </source>
</evidence>
<sequence>MSDAASKKVNPARLAPPSLLKTLLAKGQPKDTLTHDGNNASIILDEKEGRETPWTPKSLGRAKTAIIYKQTLNDTLLVLERNIFFFTGWVPYFVSLQEDHILMFTSRERWEQGLKPDKWLNEELNQSLVDCSGSRVDSLAANNPSAHSVLEFASYSQNTFELWTKAIRHILTTKRDMHRNGSSNNQRKATSEEVPDDEGASTSAQKRGWVSPGQDSKVTLLQSEIWCNRVLSGEKEKAESEIRRIVAMEKLVAQVTHPQMALLVYEKVSRVHELFTANCRREIEKLDGRVNPMSTEVLNFFADHLKRKYSVFLILALAYGVEEEEIREAHERMCLENAAVDAGVGGGDGEQQRSVASYGFEDPESLELYEKYRDAALNYHKMNYGDIAAAEEEDAIMHLPVMLQVAIVRQDLEESSAMLSILNTVKTRLVQHCAQENNS</sequence>
<evidence type="ECO:0000313" key="2">
    <source>
        <dbReference type="EMBL" id="KAG2528910.1"/>
    </source>
</evidence>
<evidence type="ECO:0000256" key="1">
    <source>
        <dbReference type="SAM" id="MobiDB-lite"/>
    </source>
</evidence>
<proteinExistence type="predicted"/>